<sequence length="319" mass="33632">MKAAVLHAAGKAPRYETFEDPVAGAGETVVEVLAASLKQVDKQIASGSHYASAKVFPSVCGIDGVGKLPSGQRVYFGGTRPPFGAMAERAVVRTVFSFPVPDGLSDEVAAAIPNPGVSAWLSLTYRGKLSQGDNLLVLGATGVTGRLAIQAAKLLGAGRVVAAGRNQESLRKLAALGADASIRLDVPDDELRQAFQGEIQSGGFQVVLDYLWGKPAQVFFEAITKREFSPIESETRFVQVGESAAPTISLNAATLRSAALTIMGTAGMPPREVLTSALQNVFDHAASGRLRIETERVSLAEVESAWNRDASGRRIVFVP</sequence>
<dbReference type="Gene3D" id="3.90.180.10">
    <property type="entry name" value="Medium-chain alcohol dehydrogenases, catalytic domain"/>
    <property type="match status" value="1"/>
</dbReference>
<accession>Q1IP49</accession>
<dbReference type="GO" id="GO:0016491">
    <property type="term" value="F:oxidoreductase activity"/>
    <property type="evidence" value="ECO:0007669"/>
    <property type="project" value="InterPro"/>
</dbReference>
<protein>
    <submittedName>
        <fullName evidence="2">Alcohol dehydrogenase, zinc-binding protein</fullName>
    </submittedName>
</protein>
<dbReference type="EnsemblBacteria" id="ABF41351">
    <property type="protein sequence ID" value="ABF41351"/>
    <property type="gene ID" value="Acid345_2350"/>
</dbReference>
<dbReference type="EMBL" id="CP000360">
    <property type="protein sequence ID" value="ABF41351.1"/>
    <property type="molecule type" value="Genomic_DNA"/>
</dbReference>
<evidence type="ECO:0000313" key="2">
    <source>
        <dbReference type="EMBL" id="ABF41351.1"/>
    </source>
</evidence>
<keyword evidence="3" id="KW-1185">Reference proteome</keyword>
<dbReference type="Proteomes" id="UP000002432">
    <property type="component" value="Chromosome"/>
</dbReference>
<dbReference type="InterPro" id="IPR020843">
    <property type="entry name" value="ER"/>
</dbReference>
<reference evidence="2 3" key="1">
    <citation type="journal article" date="2009" name="Appl. Environ. Microbiol.">
        <title>Three genomes from the phylum Acidobacteria provide insight into the lifestyles of these microorganisms in soils.</title>
        <authorList>
            <person name="Ward N.L."/>
            <person name="Challacombe J.F."/>
            <person name="Janssen P.H."/>
            <person name="Henrissat B."/>
            <person name="Coutinho P.M."/>
            <person name="Wu M."/>
            <person name="Xie G."/>
            <person name="Haft D.H."/>
            <person name="Sait M."/>
            <person name="Badger J."/>
            <person name="Barabote R.D."/>
            <person name="Bradley B."/>
            <person name="Brettin T.S."/>
            <person name="Brinkac L.M."/>
            <person name="Bruce D."/>
            <person name="Creasy T."/>
            <person name="Daugherty S.C."/>
            <person name="Davidsen T.M."/>
            <person name="DeBoy R.T."/>
            <person name="Detter J.C."/>
            <person name="Dodson R.J."/>
            <person name="Durkin A.S."/>
            <person name="Ganapathy A."/>
            <person name="Gwinn-Giglio M."/>
            <person name="Han C.S."/>
            <person name="Khouri H."/>
            <person name="Kiss H."/>
            <person name="Kothari S.P."/>
            <person name="Madupu R."/>
            <person name="Nelson K.E."/>
            <person name="Nelson W.C."/>
            <person name="Paulsen I."/>
            <person name="Penn K."/>
            <person name="Ren Q."/>
            <person name="Rosovitz M.J."/>
            <person name="Selengut J.D."/>
            <person name="Shrivastava S."/>
            <person name="Sullivan S.A."/>
            <person name="Tapia R."/>
            <person name="Thompson L.S."/>
            <person name="Watkins K.L."/>
            <person name="Yang Q."/>
            <person name="Yu C."/>
            <person name="Zafar N."/>
            <person name="Zhou L."/>
            <person name="Kuske C.R."/>
        </authorList>
    </citation>
    <scope>NUCLEOTIDE SEQUENCE [LARGE SCALE GENOMIC DNA]</scope>
    <source>
        <strain evidence="2 3">Ellin345</strain>
    </source>
</reference>
<gene>
    <name evidence="2" type="ordered locus">Acid345_2350</name>
</gene>
<dbReference type="AlphaFoldDB" id="Q1IP49"/>
<evidence type="ECO:0000313" key="3">
    <source>
        <dbReference type="Proteomes" id="UP000002432"/>
    </source>
</evidence>
<evidence type="ECO:0000259" key="1">
    <source>
        <dbReference type="SMART" id="SM00829"/>
    </source>
</evidence>
<dbReference type="KEGG" id="aba:Acid345_2350"/>
<dbReference type="SMART" id="SM00829">
    <property type="entry name" value="PKS_ER"/>
    <property type="match status" value="1"/>
</dbReference>
<dbReference type="SUPFAM" id="SSF50129">
    <property type="entry name" value="GroES-like"/>
    <property type="match status" value="1"/>
</dbReference>
<dbReference type="OrthoDB" id="9787435at2"/>
<dbReference type="PANTHER" id="PTHR43677">
    <property type="entry name" value="SHORT-CHAIN DEHYDROGENASE/REDUCTASE"/>
    <property type="match status" value="1"/>
</dbReference>
<organism evidence="2 3">
    <name type="scientific">Koribacter versatilis (strain Ellin345)</name>
    <dbReference type="NCBI Taxonomy" id="204669"/>
    <lineage>
        <taxon>Bacteria</taxon>
        <taxon>Pseudomonadati</taxon>
        <taxon>Acidobacteriota</taxon>
        <taxon>Terriglobia</taxon>
        <taxon>Terriglobales</taxon>
        <taxon>Candidatus Korobacteraceae</taxon>
        <taxon>Candidatus Korobacter</taxon>
    </lineage>
</organism>
<name>Q1IP49_KORVE</name>
<dbReference type="STRING" id="204669.Acid345_2350"/>
<dbReference type="RefSeq" id="WP_011523152.1">
    <property type="nucleotide sequence ID" value="NC_008009.1"/>
</dbReference>
<dbReference type="eggNOG" id="COG0604">
    <property type="taxonomic scope" value="Bacteria"/>
</dbReference>
<feature type="domain" description="Enoyl reductase (ER)" evidence="1">
    <location>
        <begin position="10"/>
        <end position="318"/>
    </location>
</feature>
<dbReference type="HOGENOM" id="CLU_026673_7_0_0"/>
<dbReference type="Pfam" id="PF00107">
    <property type="entry name" value="ADH_zinc_N"/>
    <property type="match status" value="1"/>
</dbReference>
<dbReference type="InterPro" id="IPR011032">
    <property type="entry name" value="GroES-like_sf"/>
</dbReference>
<dbReference type="SUPFAM" id="SSF51735">
    <property type="entry name" value="NAD(P)-binding Rossmann-fold domains"/>
    <property type="match status" value="1"/>
</dbReference>
<dbReference type="InterPro" id="IPR051397">
    <property type="entry name" value="Zn-ADH-like_protein"/>
</dbReference>
<dbReference type="PANTHER" id="PTHR43677:SF11">
    <property type="entry name" value="ZINC-CONTAINING ALCOHOL DEHYDROGENASE"/>
    <property type="match status" value="1"/>
</dbReference>
<dbReference type="InterPro" id="IPR036291">
    <property type="entry name" value="NAD(P)-bd_dom_sf"/>
</dbReference>
<proteinExistence type="predicted"/>
<dbReference type="InterPro" id="IPR013149">
    <property type="entry name" value="ADH-like_C"/>
</dbReference>